<proteinExistence type="predicted"/>
<keyword evidence="3" id="KW-1185">Reference proteome</keyword>
<evidence type="ECO:0000313" key="2">
    <source>
        <dbReference type="EMBL" id="QEI06702.1"/>
    </source>
</evidence>
<gene>
    <name evidence="2" type="ORF">FXN63_13325</name>
</gene>
<feature type="signal peptide" evidence="1">
    <location>
        <begin position="1"/>
        <end position="24"/>
    </location>
</feature>
<feature type="chain" id="PRO_5022812312" evidence="1">
    <location>
        <begin position="25"/>
        <end position="397"/>
    </location>
</feature>
<dbReference type="PANTHER" id="PTHR43737:SF1">
    <property type="entry name" value="DUF1501 DOMAIN-CONTAINING PROTEIN"/>
    <property type="match status" value="1"/>
</dbReference>
<dbReference type="Proteomes" id="UP000325161">
    <property type="component" value="Chromosome"/>
</dbReference>
<dbReference type="InterPro" id="IPR010869">
    <property type="entry name" value="DUF1501"/>
</dbReference>
<dbReference type="Pfam" id="PF07394">
    <property type="entry name" value="DUF1501"/>
    <property type="match status" value="1"/>
</dbReference>
<evidence type="ECO:0000313" key="3">
    <source>
        <dbReference type="Proteomes" id="UP000325161"/>
    </source>
</evidence>
<organism evidence="2 3">
    <name type="scientific">Pigmentiphaga aceris</name>
    <dbReference type="NCBI Taxonomy" id="1940612"/>
    <lineage>
        <taxon>Bacteria</taxon>
        <taxon>Pseudomonadati</taxon>
        <taxon>Pseudomonadota</taxon>
        <taxon>Betaproteobacteria</taxon>
        <taxon>Burkholderiales</taxon>
        <taxon>Alcaligenaceae</taxon>
        <taxon>Pigmentiphaga</taxon>
    </lineage>
</organism>
<protein>
    <submittedName>
        <fullName evidence="2">DUF1501 domain-containing protein</fullName>
    </submittedName>
</protein>
<dbReference type="RefSeq" id="WP_148815563.1">
    <property type="nucleotide sequence ID" value="NZ_CP043046.1"/>
</dbReference>
<keyword evidence="1" id="KW-0732">Signal</keyword>
<dbReference type="EMBL" id="CP043046">
    <property type="protein sequence ID" value="QEI06702.1"/>
    <property type="molecule type" value="Genomic_DNA"/>
</dbReference>
<accession>A0A5C0AW74</accession>
<dbReference type="PANTHER" id="PTHR43737">
    <property type="entry name" value="BLL7424 PROTEIN"/>
    <property type="match status" value="1"/>
</dbReference>
<sequence>MKRRDLLAALAATPLMTLGGRLYAAPQAGAKLLVVFLRGAYDATNLLVPISSDFYYESRPNLAIARPGTGPASALALDANWGLHPALLKSMLPMYQSGQLAFVPFAGTDDLSRSHFETQDTVEIGQGLDAHRDYQSGFLNRLVHVLSGPQAARPVAFTEQVPLTLRGIEQVPNIAFNTLGKGGLNARQSDVIAAMYKQTPLGRQVEEGFAVKVDAQRAAAEALDAASGRAISTKGFALEARRIARLMKDRFDVGFVDIGGWDTHVGQGGATGYLADRFTELGDGLAGFGEEMGDAWPRTVVVVISEFGRTFRENGNRGTDHGHGTVYWVLGGSIQGGRILGEQQKLDASTLFQNRDYPVLNEYRRVFAGLFTQMYGLSARQVDQVFAGVAPAKLGIV</sequence>
<reference evidence="2 3" key="1">
    <citation type="submission" date="2019-08" db="EMBL/GenBank/DDBJ databases">
        <title>Amphibian skin-associated Pigmentiphaga: genome sequence and occurrence across geography and hosts.</title>
        <authorList>
            <person name="Bletz M.C."/>
            <person name="Bunk B."/>
            <person name="Sproeer C."/>
            <person name="Biwer P."/>
            <person name="Reiter S."/>
            <person name="Rabemananjara F.C.E."/>
            <person name="Schulz S."/>
            <person name="Overmann J."/>
            <person name="Vences M."/>
        </authorList>
    </citation>
    <scope>NUCLEOTIDE SEQUENCE [LARGE SCALE GENOMIC DNA]</scope>
    <source>
        <strain evidence="2 3">Mada1488</strain>
    </source>
</reference>
<dbReference type="KEGG" id="pacr:FXN63_13325"/>
<dbReference type="AlphaFoldDB" id="A0A5C0AW74"/>
<name>A0A5C0AW74_9BURK</name>
<dbReference type="OrthoDB" id="9779968at2"/>
<evidence type="ECO:0000256" key="1">
    <source>
        <dbReference type="SAM" id="SignalP"/>
    </source>
</evidence>